<protein>
    <submittedName>
        <fullName evidence="2">Uncharacterized protein</fullName>
    </submittedName>
</protein>
<evidence type="ECO:0000256" key="1">
    <source>
        <dbReference type="SAM" id="Coils"/>
    </source>
</evidence>
<reference evidence="2 3" key="1">
    <citation type="submission" date="2020-07" db="EMBL/GenBank/DDBJ databases">
        <title>Sequencing the genomes of 1000 actinobacteria strains.</title>
        <authorList>
            <person name="Klenk H.-P."/>
        </authorList>
    </citation>
    <scope>NUCLEOTIDE SEQUENCE [LARGE SCALE GENOMIC DNA]</scope>
    <source>
        <strain evidence="2 3">DSM 100723</strain>
    </source>
</reference>
<evidence type="ECO:0000313" key="2">
    <source>
        <dbReference type="EMBL" id="MBA8792850.1"/>
    </source>
</evidence>
<proteinExistence type="predicted"/>
<dbReference type="EMBL" id="JACGWT010000001">
    <property type="protein sequence ID" value="MBA8792850.1"/>
    <property type="molecule type" value="Genomic_DNA"/>
</dbReference>
<dbReference type="AlphaFoldDB" id="A0A7W3IPI8"/>
<dbReference type="Proteomes" id="UP000523079">
    <property type="component" value="Unassembled WGS sequence"/>
</dbReference>
<sequence>MITSESPTVPTPRARRAPDLTFVIEQLQNQLDDLTETVRLQQEQIDRQASQIRALERV</sequence>
<comment type="caution">
    <text evidence="2">The sequence shown here is derived from an EMBL/GenBank/DDBJ whole genome shotgun (WGS) entry which is preliminary data.</text>
</comment>
<dbReference type="RefSeq" id="WP_182558437.1">
    <property type="nucleotide sequence ID" value="NZ_JACGWT010000001.1"/>
</dbReference>
<keyword evidence="3" id="KW-1185">Reference proteome</keyword>
<keyword evidence="1" id="KW-0175">Coiled coil</keyword>
<organism evidence="2 3">
    <name type="scientific">Microlunatus kandeliicorticis</name>
    <dbReference type="NCBI Taxonomy" id="1759536"/>
    <lineage>
        <taxon>Bacteria</taxon>
        <taxon>Bacillati</taxon>
        <taxon>Actinomycetota</taxon>
        <taxon>Actinomycetes</taxon>
        <taxon>Propionibacteriales</taxon>
        <taxon>Propionibacteriaceae</taxon>
        <taxon>Microlunatus</taxon>
    </lineage>
</organism>
<evidence type="ECO:0000313" key="3">
    <source>
        <dbReference type="Proteomes" id="UP000523079"/>
    </source>
</evidence>
<feature type="coiled-coil region" evidence="1">
    <location>
        <begin position="24"/>
        <end position="58"/>
    </location>
</feature>
<name>A0A7W3IPI8_9ACTN</name>
<accession>A0A7W3IPI8</accession>
<gene>
    <name evidence="2" type="ORF">FHX74_000444</name>
</gene>